<feature type="compositionally biased region" description="Basic and acidic residues" evidence="5">
    <location>
        <begin position="230"/>
        <end position="240"/>
    </location>
</feature>
<feature type="compositionally biased region" description="Acidic residues" evidence="5">
    <location>
        <begin position="160"/>
        <end position="178"/>
    </location>
</feature>
<organism evidence="6 7">
    <name type="scientific">Friedmanniomyces endolithicus</name>
    <dbReference type="NCBI Taxonomy" id="329885"/>
    <lineage>
        <taxon>Eukaryota</taxon>
        <taxon>Fungi</taxon>
        <taxon>Dikarya</taxon>
        <taxon>Ascomycota</taxon>
        <taxon>Pezizomycotina</taxon>
        <taxon>Dothideomycetes</taxon>
        <taxon>Dothideomycetidae</taxon>
        <taxon>Mycosphaerellales</taxon>
        <taxon>Teratosphaeriaceae</taxon>
        <taxon>Friedmanniomyces</taxon>
    </lineage>
</organism>
<feature type="compositionally biased region" description="Basic and acidic residues" evidence="5">
    <location>
        <begin position="257"/>
        <end position="269"/>
    </location>
</feature>
<protein>
    <recommendedName>
        <fullName evidence="3">Ribosome biogenesis protein SLX9</fullName>
    </recommendedName>
</protein>
<feature type="compositionally biased region" description="Basic and acidic residues" evidence="5">
    <location>
        <begin position="197"/>
        <end position="217"/>
    </location>
</feature>
<feature type="region of interest" description="Disordered" evidence="5">
    <location>
        <begin position="155"/>
        <end position="277"/>
    </location>
</feature>
<dbReference type="Pfam" id="PF15341">
    <property type="entry name" value="SLX9"/>
    <property type="match status" value="1"/>
</dbReference>
<feature type="region of interest" description="Disordered" evidence="5">
    <location>
        <begin position="1"/>
        <end position="43"/>
    </location>
</feature>
<evidence type="ECO:0000256" key="2">
    <source>
        <dbReference type="ARBA" id="ARBA00011022"/>
    </source>
</evidence>
<comment type="subcellular location">
    <subcellularLocation>
        <location evidence="1">Nucleus</location>
        <location evidence="1">Nucleolus</location>
    </subcellularLocation>
</comment>
<dbReference type="GO" id="GO:0030688">
    <property type="term" value="C:preribosome, small subunit precursor"/>
    <property type="evidence" value="ECO:0007669"/>
    <property type="project" value="InterPro"/>
</dbReference>
<evidence type="ECO:0000256" key="4">
    <source>
        <dbReference type="ARBA" id="ARBA00023242"/>
    </source>
</evidence>
<sequence>MAPIRAPSRHSRAARSARNPRGIYAPPLSADSLHTTSAHDTHEARIEGDAELNAGIGAGAGAFADLKSNKKDKRTLRHSSLLAKARESSRVSKGSGSGNGVRKGQRSATGVGSGGMKSGTLDMKTKRRRPKRTLEGGSLSLLGDALPAVDVDCASAGVSTEEEGDWEGLEDADEDDGTGADQVSSGGMAVPKGLRKATRESRRLSTRRVEKKMEMKSLRNRPGAQKRKRVMEDKERERFGRNLAEMVGSLPSQPQRRSSEVKGMEEEGGKQSFSEAASEAHRWAALRTFIGKTMERSEAFPAKG</sequence>
<dbReference type="GO" id="GO:0005730">
    <property type="term" value="C:nucleolus"/>
    <property type="evidence" value="ECO:0007669"/>
    <property type="project" value="UniProtKB-SubCell"/>
</dbReference>
<evidence type="ECO:0000256" key="5">
    <source>
        <dbReference type="SAM" id="MobiDB-lite"/>
    </source>
</evidence>
<accession>A0A4U0UWS8</accession>
<comment type="similarity">
    <text evidence="2">Belongs to the SLX9 family.</text>
</comment>
<keyword evidence="4" id="KW-0539">Nucleus</keyword>
<dbReference type="GO" id="GO:0000462">
    <property type="term" value="P:maturation of SSU-rRNA from tricistronic rRNA transcript (SSU-rRNA, 5.8S rRNA, LSU-rRNA)"/>
    <property type="evidence" value="ECO:0007669"/>
    <property type="project" value="InterPro"/>
</dbReference>
<comment type="caution">
    <text evidence="6">The sequence shown here is derived from an EMBL/GenBank/DDBJ whole genome shotgun (WGS) entry which is preliminary data.</text>
</comment>
<evidence type="ECO:0000256" key="1">
    <source>
        <dbReference type="ARBA" id="ARBA00004604"/>
    </source>
</evidence>
<feature type="region of interest" description="Disordered" evidence="5">
    <location>
        <begin position="67"/>
        <end position="139"/>
    </location>
</feature>
<proteinExistence type="inferred from homology"/>
<reference evidence="6 7" key="1">
    <citation type="submission" date="2017-03" db="EMBL/GenBank/DDBJ databases">
        <title>Genomes of endolithic fungi from Antarctica.</title>
        <authorList>
            <person name="Coleine C."/>
            <person name="Masonjones S."/>
            <person name="Stajich J.E."/>
        </authorList>
    </citation>
    <scope>NUCLEOTIDE SEQUENCE [LARGE SCALE GENOMIC DNA]</scope>
    <source>
        <strain evidence="6 7">CCFEE 5311</strain>
    </source>
</reference>
<evidence type="ECO:0000313" key="6">
    <source>
        <dbReference type="EMBL" id="TKA40631.1"/>
    </source>
</evidence>
<dbReference type="GO" id="GO:0030686">
    <property type="term" value="C:90S preribosome"/>
    <property type="evidence" value="ECO:0007669"/>
    <property type="project" value="InterPro"/>
</dbReference>
<dbReference type="EMBL" id="NAJP01000032">
    <property type="protein sequence ID" value="TKA40631.1"/>
    <property type="molecule type" value="Genomic_DNA"/>
</dbReference>
<dbReference type="InterPro" id="IPR028160">
    <property type="entry name" value="Slx9-like"/>
</dbReference>
<evidence type="ECO:0000313" key="7">
    <source>
        <dbReference type="Proteomes" id="UP000310066"/>
    </source>
</evidence>
<gene>
    <name evidence="6" type="ORF">B0A54_09091</name>
</gene>
<evidence type="ECO:0000256" key="3">
    <source>
        <dbReference type="ARBA" id="ARBA00021321"/>
    </source>
</evidence>
<dbReference type="OrthoDB" id="5429132at2759"/>
<dbReference type="Proteomes" id="UP000310066">
    <property type="component" value="Unassembled WGS sequence"/>
</dbReference>
<name>A0A4U0UWS8_9PEZI</name>
<dbReference type="AlphaFoldDB" id="A0A4U0UWS8"/>